<dbReference type="EMBL" id="CP026100">
    <property type="protein sequence ID" value="AYV49012.1"/>
    <property type="molecule type" value="Genomic_DNA"/>
</dbReference>
<evidence type="ECO:0000256" key="1">
    <source>
        <dbReference type="SAM" id="SignalP"/>
    </source>
</evidence>
<keyword evidence="1" id="KW-0732">Signal</keyword>
<evidence type="ECO:0000313" key="2">
    <source>
        <dbReference type="EMBL" id="AYV49012.1"/>
    </source>
</evidence>
<organism evidence="3 4">
    <name type="scientific">Caulobacter flavus</name>
    <dbReference type="NCBI Taxonomy" id="1679497"/>
    <lineage>
        <taxon>Bacteria</taxon>
        <taxon>Pseudomonadati</taxon>
        <taxon>Pseudomonadota</taxon>
        <taxon>Alphaproteobacteria</taxon>
        <taxon>Caulobacterales</taxon>
        <taxon>Caulobacteraceae</taxon>
        <taxon>Caulobacter</taxon>
    </lineage>
</organism>
<sequence length="194" mass="19623">MNKTILGAAVAALALSLSAPVATAADEGIMKYAINKPSTAWNVYGPGQTNAYVKDKAVVGGGGVRVAVATPDPAAAWRVSGSQAVNGKIAKGDVITVAFWARAEAVEGGAPAATVTNVRVQQSAEPWGGIVEGGAVKVDSAEWKIYTVSGRAAMDADKGGAAVSLHLGSSKQTVVLGPLFVLDFGANYDPSQVK</sequence>
<reference evidence="3 4" key="1">
    <citation type="submission" date="2017-12" db="EMBL/GenBank/DDBJ databases">
        <title>The genome sequence of Caulobacter flavus CGMCC1 15093.</title>
        <authorList>
            <person name="Gao J."/>
            <person name="Mao X."/>
            <person name="Sun J."/>
        </authorList>
    </citation>
    <scope>NUCLEOTIDE SEQUENCE [LARGE SCALE GENOMIC DNA]</scope>
    <source>
        <strain evidence="3 4">CGMCC1 15093</strain>
    </source>
</reference>
<evidence type="ECO:0000313" key="4">
    <source>
        <dbReference type="Proteomes" id="UP000234483"/>
    </source>
</evidence>
<dbReference type="InterPro" id="IPR008979">
    <property type="entry name" value="Galactose-bd-like_sf"/>
</dbReference>
<dbReference type="EMBL" id="PJRQ01000029">
    <property type="protein sequence ID" value="PLR13400.1"/>
    <property type="molecule type" value="Genomic_DNA"/>
</dbReference>
<protein>
    <recommendedName>
        <fullName evidence="6">CBM-cenC domain-containing protein</fullName>
    </recommendedName>
</protein>
<dbReference type="AlphaFoldDB" id="A0A2N5CSH8"/>
<feature type="signal peptide" evidence="1">
    <location>
        <begin position="1"/>
        <end position="24"/>
    </location>
</feature>
<dbReference type="SUPFAM" id="SSF49785">
    <property type="entry name" value="Galactose-binding domain-like"/>
    <property type="match status" value="1"/>
</dbReference>
<dbReference type="OrthoDB" id="7561968at2"/>
<dbReference type="RefSeq" id="WP_101713720.1">
    <property type="nucleotide sequence ID" value="NZ_CP026100.1"/>
</dbReference>
<feature type="chain" id="PRO_5044577838" description="CBM-cenC domain-containing protein" evidence="1">
    <location>
        <begin position="25"/>
        <end position="194"/>
    </location>
</feature>
<proteinExistence type="predicted"/>
<dbReference type="Gene3D" id="2.60.120.260">
    <property type="entry name" value="Galactose-binding domain-like"/>
    <property type="match status" value="1"/>
</dbReference>
<reference evidence="2 5" key="2">
    <citation type="submission" date="2018-01" db="EMBL/GenBank/DDBJ databases">
        <title>Complete genome sequence of Caulobacter flavus RHGG3.</title>
        <authorList>
            <person name="Yang E."/>
        </authorList>
    </citation>
    <scope>NUCLEOTIDE SEQUENCE [LARGE SCALE GENOMIC DNA]</scope>
    <source>
        <strain evidence="2 5">RHGG3</strain>
    </source>
</reference>
<keyword evidence="5" id="KW-1185">Reference proteome</keyword>
<evidence type="ECO:0008006" key="6">
    <source>
        <dbReference type="Google" id="ProtNLM"/>
    </source>
</evidence>
<evidence type="ECO:0000313" key="3">
    <source>
        <dbReference type="EMBL" id="PLR13400.1"/>
    </source>
</evidence>
<gene>
    <name evidence="2" type="ORF">C1707_23680</name>
    <name evidence="3" type="ORF">CFHF_14565</name>
</gene>
<accession>A0A2N5CSH8</accession>
<dbReference type="KEGG" id="cfh:C1707_23680"/>
<evidence type="ECO:0000313" key="5">
    <source>
        <dbReference type="Proteomes" id="UP000281192"/>
    </source>
</evidence>
<dbReference type="Proteomes" id="UP000234483">
    <property type="component" value="Unassembled WGS sequence"/>
</dbReference>
<name>A0A2N5CSH8_9CAUL</name>
<dbReference type="Proteomes" id="UP000281192">
    <property type="component" value="Chromosome"/>
</dbReference>